<feature type="region of interest" description="Disordered" evidence="1">
    <location>
        <begin position="1"/>
        <end position="34"/>
    </location>
</feature>
<evidence type="ECO:0000313" key="5">
    <source>
        <dbReference type="Proteomes" id="UP000577707"/>
    </source>
</evidence>
<dbReference type="Proteomes" id="UP000577707">
    <property type="component" value="Unassembled WGS sequence"/>
</dbReference>
<evidence type="ECO:0000256" key="1">
    <source>
        <dbReference type="SAM" id="MobiDB-lite"/>
    </source>
</evidence>
<dbReference type="PANTHER" id="PTHR35788">
    <property type="entry name" value="EXPORTED PROTEIN-RELATED"/>
    <property type="match status" value="1"/>
</dbReference>
<comment type="caution">
    <text evidence="4">The sequence shown here is derived from an EMBL/GenBank/DDBJ whole genome shotgun (WGS) entry which is preliminary data.</text>
</comment>
<dbReference type="InterPro" id="IPR052913">
    <property type="entry name" value="Glycopeptide_resist_protein"/>
</dbReference>
<dbReference type="Pfam" id="PF12229">
    <property type="entry name" value="PG_binding_4"/>
    <property type="match status" value="1"/>
</dbReference>
<sequence>MSTEREASKAPEPAKQTDAAGSNASQAGADDAAVETIMIPQIEIDARVAESTGAKPVSIEPEDAPDGATRLVSAEADSGHDSDEDPADETLLRSTMLRSGLPKRAELPEEDNYLFVSKSREFAPEPEAVDAAPDLGDDADTEMAFQSPVDENPDFDEPLEATVIGVGPFVVHDPMPDSAHDSAHDSGGHPAYDPYEQPGSAQPGYSQPGYSQPGYSQPGYSQPGHPQSGYPEPDYAQPDYAQPVAAEGKPLGTGAKVAVAVAGGVAILAFAGWAAAYAVAGDKIPDGTTVAGVDIGGMTTSEATPVLDQKFAPAHSQPIHVAAGDSTTEVNPADAGLSFDAKATVAKADAARSWNPVKLWKHFTGGGEIEPVIKADDNLIAKVAAKVNKRAGTPFKDGDVVIKRGKIKTTQPVAGEGVSNEALQGALAGQLLVEGDRKADVPLAELTPDVDETDVEEAVEKIATPAVSGPITLKFEKTPVQLSPKEFGDAIRFDPKDGELQASVASSKLKKVLKKALADDAAKPVDATVELVNGSPKVVPAKPGVTFNQKDLEAVFLDVVTAPQGERTVEVKSKVAKPKVTTEEAKAWGIKEKVSSFTTNFPYAEYRNVNIGRAAELVNGTVLAPGDTFSLNGIVGERTAANGFTKGWMIQNGIFREDYGGGVSQMATTTFNAMFFAGLQDVEHKAHSLYISRYPIGREATVAWPSLDLKFKNNTKYGVLIHSWINPAGGSSQGSVTVEMWSTKIWDIKTRTGERYDFKPPGKQKITDGNCENTVGAQGFSINVWRDFYNASSGAKVDTETFKTTYIPQDEVECTDESKNPPPPADPN</sequence>
<dbReference type="Pfam" id="PF04294">
    <property type="entry name" value="VanW"/>
    <property type="match status" value="1"/>
</dbReference>
<evidence type="ECO:0000313" key="4">
    <source>
        <dbReference type="EMBL" id="MBB3090391.1"/>
    </source>
</evidence>
<feature type="region of interest" description="Disordered" evidence="1">
    <location>
        <begin position="122"/>
        <end position="157"/>
    </location>
</feature>
<keyword evidence="2" id="KW-1133">Transmembrane helix</keyword>
<evidence type="ECO:0000259" key="3">
    <source>
        <dbReference type="Pfam" id="PF12229"/>
    </source>
</evidence>
<name>A0A7W5A639_9ACTN</name>
<keyword evidence="2" id="KW-0472">Membrane</keyword>
<feature type="domain" description="YoaR-like putative peptidoglycan binding" evidence="3">
    <location>
        <begin position="495"/>
        <end position="561"/>
    </location>
</feature>
<feature type="compositionally biased region" description="Low complexity" evidence="1">
    <location>
        <begin position="125"/>
        <end position="134"/>
    </location>
</feature>
<reference evidence="4 5" key="1">
    <citation type="submission" date="2020-08" db="EMBL/GenBank/DDBJ databases">
        <title>Genomic Encyclopedia of Type Strains, Phase III (KMG-III): the genomes of soil and plant-associated and newly described type strains.</title>
        <authorList>
            <person name="Whitman W."/>
        </authorList>
    </citation>
    <scope>NUCLEOTIDE SEQUENCE [LARGE SCALE GENOMIC DNA]</scope>
    <source>
        <strain evidence="4 5">CECT 3302</strain>
    </source>
</reference>
<gene>
    <name evidence="4" type="ORF">FHS12_003343</name>
</gene>
<feature type="compositionally biased region" description="Basic and acidic residues" evidence="1">
    <location>
        <begin position="174"/>
        <end position="187"/>
    </location>
</feature>
<dbReference type="EMBL" id="JACHXG010000006">
    <property type="protein sequence ID" value="MBB3090391.1"/>
    <property type="molecule type" value="Genomic_DNA"/>
</dbReference>
<keyword evidence="2" id="KW-0812">Transmembrane</keyword>
<protein>
    <submittedName>
        <fullName evidence="4">Vancomycin resistance protein YoaR</fullName>
    </submittedName>
</protein>
<evidence type="ECO:0000256" key="2">
    <source>
        <dbReference type="SAM" id="Phobius"/>
    </source>
</evidence>
<dbReference type="RefSeq" id="WP_183547064.1">
    <property type="nucleotide sequence ID" value="NZ_BMQT01000014.1"/>
</dbReference>
<keyword evidence="5" id="KW-1185">Reference proteome</keyword>
<dbReference type="AlphaFoldDB" id="A0A7W5A639"/>
<feature type="region of interest" description="Disordered" evidence="1">
    <location>
        <begin position="807"/>
        <end position="828"/>
    </location>
</feature>
<feature type="transmembrane region" description="Helical" evidence="2">
    <location>
        <begin position="257"/>
        <end position="280"/>
    </location>
</feature>
<proteinExistence type="predicted"/>
<organism evidence="4 5">
    <name type="scientific">Nocardioides albus</name>
    <dbReference type="NCBI Taxonomy" id="1841"/>
    <lineage>
        <taxon>Bacteria</taxon>
        <taxon>Bacillati</taxon>
        <taxon>Actinomycetota</taxon>
        <taxon>Actinomycetes</taxon>
        <taxon>Propionibacteriales</taxon>
        <taxon>Nocardioidaceae</taxon>
        <taxon>Nocardioides</taxon>
    </lineage>
</organism>
<dbReference type="PANTHER" id="PTHR35788:SF1">
    <property type="entry name" value="EXPORTED PROTEIN"/>
    <property type="match status" value="1"/>
</dbReference>
<dbReference type="InterPro" id="IPR022029">
    <property type="entry name" value="YoaR-like_PG-bd"/>
</dbReference>
<dbReference type="InterPro" id="IPR007391">
    <property type="entry name" value="Vancomycin_resist_VanW"/>
</dbReference>
<feature type="compositionally biased region" description="Polar residues" evidence="1">
    <location>
        <begin position="199"/>
        <end position="220"/>
    </location>
</feature>
<feature type="region of interest" description="Disordered" evidence="1">
    <location>
        <begin position="50"/>
        <end position="93"/>
    </location>
</feature>
<accession>A0A7W5A639</accession>
<feature type="region of interest" description="Disordered" evidence="1">
    <location>
        <begin position="169"/>
        <end position="238"/>
    </location>
</feature>